<evidence type="ECO:0000313" key="2">
    <source>
        <dbReference type="EMBL" id="MBY72653.1"/>
    </source>
</evidence>
<sequence>MPGLMKSKKSTDDKDDKNHIYRRVTVSLAREEHSSFSDEEVMNHPGMVRLMGYLESLPVAERILEFTVQSSEEERQNQSGFRVHETEEARRMREIEEDRKNYMNRFFR</sequence>
<proteinExistence type="predicted"/>
<protein>
    <submittedName>
        <fullName evidence="2">Uncharacterized protein</fullName>
    </submittedName>
</protein>
<dbReference type="AlphaFoldDB" id="A0A2S2Q4H7"/>
<feature type="region of interest" description="Disordered" evidence="1">
    <location>
        <begin position="70"/>
        <end position="90"/>
    </location>
</feature>
<dbReference type="EMBL" id="GGMS01003450">
    <property type="protein sequence ID" value="MBY72653.1"/>
    <property type="molecule type" value="Transcribed_RNA"/>
</dbReference>
<gene>
    <name evidence="2" type="ORF">g.120618</name>
</gene>
<accession>A0A2S2Q4H7</accession>
<feature type="compositionally biased region" description="Basic and acidic residues" evidence="1">
    <location>
        <begin position="72"/>
        <end position="90"/>
    </location>
</feature>
<reference evidence="2" key="1">
    <citation type="submission" date="2018-04" db="EMBL/GenBank/DDBJ databases">
        <title>Transcriptome assembly of Sipha flava.</title>
        <authorList>
            <person name="Scully E.D."/>
            <person name="Geib S.M."/>
            <person name="Palmer N.A."/>
            <person name="Koch K."/>
            <person name="Bradshaw J."/>
            <person name="Heng-Moss T."/>
            <person name="Sarath G."/>
        </authorList>
    </citation>
    <scope>NUCLEOTIDE SEQUENCE</scope>
</reference>
<organism evidence="2">
    <name type="scientific">Sipha flava</name>
    <name type="common">yellow sugarcane aphid</name>
    <dbReference type="NCBI Taxonomy" id="143950"/>
    <lineage>
        <taxon>Eukaryota</taxon>
        <taxon>Metazoa</taxon>
        <taxon>Ecdysozoa</taxon>
        <taxon>Arthropoda</taxon>
        <taxon>Hexapoda</taxon>
        <taxon>Insecta</taxon>
        <taxon>Pterygota</taxon>
        <taxon>Neoptera</taxon>
        <taxon>Paraneoptera</taxon>
        <taxon>Hemiptera</taxon>
        <taxon>Sternorrhyncha</taxon>
        <taxon>Aphidomorpha</taxon>
        <taxon>Aphidoidea</taxon>
        <taxon>Aphididae</taxon>
        <taxon>Sipha</taxon>
    </lineage>
</organism>
<evidence type="ECO:0000256" key="1">
    <source>
        <dbReference type="SAM" id="MobiDB-lite"/>
    </source>
</evidence>
<name>A0A2S2Q4H7_9HEMI</name>